<evidence type="ECO:0000313" key="6">
    <source>
        <dbReference type="Proteomes" id="UP001342314"/>
    </source>
</evidence>
<feature type="compositionally biased region" description="Pro residues" evidence="4">
    <location>
        <begin position="119"/>
        <end position="128"/>
    </location>
</feature>
<feature type="region of interest" description="Disordered" evidence="4">
    <location>
        <begin position="705"/>
        <end position="813"/>
    </location>
</feature>
<evidence type="ECO:0000256" key="4">
    <source>
        <dbReference type="SAM" id="MobiDB-lite"/>
    </source>
</evidence>
<dbReference type="PANTHER" id="PTHR23083:SF464">
    <property type="entry name" value="TETRATRICOPEPTIDE REPEAT DOMAIN 7, ISOFORM A"/>
    <property type="match status" value="1"/>
</dbReference>
<dbReference type="PROSITE" id="PS50005">
    <property type="entry name" value="TPR"/>
    <property type="match status" value="1"/>
</dbReference>
<proteinExistence type="inferred from homology"/>
<comment type="function">
    <text evidence="1">Involved in endocytosis.</text>
</comment>
<dbReference type="InterPro" id="IPR011990">
    <property type="entry name" value="TPR-like_helical_dom_sf"/>
</dbReference>
<dbReference type="Proteomes" id="UP001342314">
    <property type="component" value="Unassembled WGS sequence"/>
</dbReference>
<feature type="compositionally biased region" description="Low complexity" evidence="4">
    <location>
        <begin position="109"/>
        <end position="118"/>
    </location>
</feature>
<protein>
    <recommendedName>
        <fullName evidence="7">TPR-like protein</fullName>
    </recommendedName>
</protein>
<feature type="compositionally biased region" description="Basic and acidic residues" evidence="4">
    <location>
        <begin position="451"/>
        <end position="479"/>
    </location>
</feature>
<evidence type="ECO:0000313" key="5">
    <source>
        <dbReference type="EMBL" id="GJN91859.1"/>
    </source>
</evidence>
<feature type="repeat" description="TPR" evidence="3">
    <location>
        <begin position="853"/>
        <end position="886"/>
    </location>
</feature>
<dbReference type="EMBL" id="BQKY01000009">
    <property type="protein sequence ID" value="GJN91859.1"/>
    <property type="molecule type" value="Genomic_DNA"/>
</dbReference>
<dbReference type="InterPro" id="IPR019734">
    <property type="entry name" value="TPR_rpt"/>
</dbReference>
<feature type="region of interest" description="Disordered" evidence="4">
    <location>
        <begin position="107"/>
        <end position="129"/>
    </location>
</feature>
<dbReference type="SMART" id="SM00028">
    <property type="entry name" value="TPR"/>
    <property type="match status" value="5"/>
</dbReference>
<keyword evidence="3" id="KW-0802">TPR repeat</keyword>
<evidence type="ECO:0000256" key="2">
    <source>
        <dbReference type="ARBA" id="ARBA00038251"/>
    </source>
</evidence>
<comment type="caution">
    <text evidence="5">The sequence shown here is derived from an EMBL/GenBank/DDBJ whole genome shotgun (WGS) entry which is preliminary data.</text>
</comment>
<feature type="region of interest" description="Disordered" evidence="4">
    <location>
        <begin position="1"/>
        <end position="21"/>
    </location>
</feature>
<dbReference type="AlphaFoldDB" id="A0AAV5GPK6"/>
<name>A0AAV5GPK6_9BASI</name>
<evidence type="ECO:0000256" key="1">
    <source>
        <dbReference type="ARBA" id="ARBA00002550"/>
    </source>
</evidence>
<gene>
    <name evidence="5" type="ORF">Rhopal_004884-T1</name>
</gene>
<evidence type="ECO:0000256" key="3">
    <source>
        <dbReference type="PROSITE-ProRule" id="PRU00339"/>
    </source>
</evidence>
<organism evidence="5 6">
    <name type="scientific">Rhodotorula paludigena</name>
    <dbReference type="NCBI Taxonomy" id="86838"/>
    <lineage>
        <taxon>Eukaryota</taxon>
        <taxon>Fungi</taxon>
        <taxon>Dikarya</taxon>
        <taxon>Basidiomycota</taxon>
        <taxon>Pucciniomycotina</taxon>
        <taxon>Microbotryomycetes</taxon>
        <taxon>Sporidiobolales</taxon>
        <taxon>Sporidiobolaceae</taxon>
        <taxon>Rhodotorula</taxon>
    </lineage>
</organism>
<feature type="compositionally biased region" description="Low complexity" evidence="4">
    <location>
        <begin position="906"/>
        <end position="922"/>
    </location>
</feature>
<reference evidence="5 6" key="1">
    <citation type="submission" date="2021-12" db="EMBL/GenBank/DDBJ databases">
        <title>High titer production of polyol ester of fatty acids by Rhodotorula paludigena BS15 towards product separation-free biomass refinery.</title>
        <authorList>
            <person name="Mano J."/>
            <person name="Ono H."/>
            <person name="Tanaka T."/>
            <person name="Naito K."/>
            <person name="Sushida H."/>
            <person name="Ike M."/>
            <person name="Tokuyasu K."/>
            <person name="Kitaoka M."/>
        </authorList>
    </citation>
    <scope>NUCLEOTIDE SEQUENCE [LARGE SCALE GENOMIC DNA]</scope>
    <source>
        <strain evidence="5 6">BS15</strain>
    </source>
</reference>
<accession>A0AAV5GPK6</accession>
<feature type="compositionally biased region" description="Low complexity" evidence="4">
    <location>
        <begin position="762"/>
        <end position="778"/>
    </location>
</feature>
<feature type="compositionally biased region" description="Basic residues" evidence="4">
    <location>
        <begin position="752"/>
        <end position="761"/>
    </location>
</feature>
<evidence type="ECO:0008006" key="7">
    <source>
        <dbReference type="Google" id="ProtNLM"/>
    </source>
</evidence>
<feature type="compositionally biased region" description="Basic residues" evidence="4">
    <location>
        <begin position="1"/>
        <end position="10"/>
    </location>
</feature>
<dbReference type="InterPro" id="IPR051722">
    <property type="entry name" value="Endocytosis_PI4K-reg_protein"/>
</dbReference>
<feature type="compositionally biased region" description="Polar residues" evidence="4">
    <location>
        <begin position="713"/>
        <end position="724"/>
    </location>
</feature>
<feature type="compositionally biased region" description="Pro residues" evidence="4">
    <location>
        <begin position="923"/>
        <end position="942"/>
    </location>
</feature>
<keyword evidence="6" id="KW-1185">Reference proteome</keyword>
<dbReference type="Gene3D" id="1.25.40.10">
    <property type="entry name" value="Tetratricopeptide repeat domain"/>
    <property type="match status" value="1"/>
</dbReference>
<feature type="region of interest" description="Disordered" evidence="4">
    <location>
        <begin position="906"/>
        <end position="947"/>
    </location>
</feature>
<dbReference type="SUPFAM" id="SSF48452">
    <property type="entry name" value="TPR-like"/>
    <property type="match status" value="1"/>
</dbReference>
<dbReference type="PANTHER" id="PTHR23083">
    <property type="entry name" value="TETRATRICOPEPTIDE REPEAT PROTEIN, TPR"/>
    <property type="match status" value="1"/>
</dbReference>
<sequence>MAPHLPHAHHASSASSSSPKGARYAHTLDLARRLALFTARFPAVGKGELNSAAVGQQGAGSTGAGAGAGGMEWSEVLRKFRKHNPSRTVTAAAVQAEQLLYTLLAKSQPRTSPTTASPSTPPPLPPLVAPSDRPALVTALEALSSALQTTQGTSQVEADSARIVLAYGEYAVGRPDEARRVLHEAGPGVHALPGEQDGHEAYDLTLRVLASAVEGYILESAQEYAPAAAAYERASTLYSQALERLSRAPGGDKDDVSLHRIGAHALLRLCVLSHDASSPVSPATSQRAHAQYLERATTFSRAHLAFPAADRLWVHASLRALSRPSKGTAPSLDSALVVRAWRDEERLLRRETRLPPAGETNRPYLAFLDQCVRTWRERGARRDEAAEVVDILYAALSHTFQSHLLLRHLVRALSVLGRYDEAGKALRLYRELWDKARETDAKEVAREMRALREKARAQDEKRAEDGEKHGEKEQKGRNGDDDDNDPYASDIDSDGRFIETAVFGVRLLCRYLSGARAKEAVDLARRARAVLDEGRDEKLHGDKEIEANPDHRPAQHAEALQHLEAAVSLAPSSYLAHYSLAYQLLELRQVSRAVDVARTAVELCQRSREAWHLLALCVSAQKDMRGALEVLETALDLEGAPDGNEPDDDRWDRATDETERLAVEMQLRLSKNAVVEYLEGAASALADQQDALAFFSSAYPQISDLPAAPPAQKNPSSVPSSRPTTARLAPPVPSVADSEPTLQPSKAASLLGRRKSARRKSSVAPSDDSPSPSPAAAPEGSVNDSMANLSLSGDSTPVSASLAARPTPESNPRATKLLVDTWLASAASFRRAGKLDEAKGAIAEAEALDNDDPDVWVQLALLHLASGEVAQARDVLLKALSYAPQHVPASIVLARIYLLPSASSATSDAPPASASSPDAPYAAAPPPPPSHLTSPIPPPASPPTAVLQPPLAETLLSTLTAHGAWDAPEAWFELSRCYKAGEPPRRDKERECLVWALQLEETRPIRPLARAVERAL</sequence>
<feature type="region of interest" description="Disordered" evidence="4">
    <location>
        <begin position="451"/>
        <end position="491"/>
    </location>
</feature>
<comment type="similarity">
    <text evidence="2">Belongs to the YPP1 family.</text>
</comment>
<feature type="compositionally biased region" description="Polar residues" evidence="4">
    <location>
        <begin position="782"/>
        <end position="799"/>
    </location>
</feature>
<dbReference type="Pfam" id="PF14559">
    <property type="entry name" value="TPR_19"/>
    <property type="match status" value="1"/>
</dbReference>